<dbReference type="RefSeq" id="XP_016482960.1">
    <property type="nucleotide sequence ID" value="XM_016627474.1"/>
</dbReference>
<dbReference type="GO" id="GO:0055085">
    <property type="term" value="P:transmembrane transport"/>
    <property type="evidence" value="ECO:0000318"/>
    <property type="project" value="GO_Central"/>
</dbReference>
<dbReference type="PaxDb" id="4097-A0A1S4B1Z8"/>
<sequence>MAVSREGETESSHLAQTVEETTRPTFAESQKNTFDQFSQTLQTQRRNWVLNVPEPPGLFSKLKTIFSPLENKLHCIGKQPLPALISILKTIFPPLSWCKQYNVTKFKSDILAGLTLASLCIPQSIGYATLAKLDPQYGLYTSVIPPLIYSIMGSSRDIAIGPVAVVSLLLSSMIQKFEDPAVNPAAYTKLVLTVTFFAGTFQAAFGLLRLGFLVDFLSHAAIVGFMAGAACVIGLQQLKSLLGLSKFTNNTDIISVLTSISKSMHTWNPFSFMIGSSFFIFILFTKYYLARKHKKLFLLSAMAPLLSVILSTLIVFLTRADKHGVKIVKHITGGLNPTSIHDLQFNSPHTAEAAKIGLIVALIALTEAIAVGRSFATMKGYRLDGNKEMLAMGVMNITGSLTSCYVATG</sequence>
<dbReference type="InterPro" id="IPR018045">
    <property type="entry name" value="S04_transporter_CS"/>
</dbReference>
<keyword evidence="4 6" id="KW-0472">Membrane</keyword>
<dbReference type="GO" id="GO:0008271">
    <property type="term" value="F:secondary active sulfate transmembrane transporter activity"/>
    <property type="evidence" value="ECO:0007669"/>
    <property type="project" value="InterPro"/>
</dbReference>
<dbReference type="PROSITE" id="PS01130">
    <property type="entry name" value="SLC26A"/>
    <property type="match status" value="1"/>
</dbReference>
<feature type="transmembrane region" description="Helical" evidence="6">
    <location>
        <begin position="296"/>
        <end position="317"/>
    </location>
</feature>
<dbReference type="NCBIfam" id="TIGR00815">
    <property type="entry name" value="sulP"/>
    <property type="match status" value="1"/>
</dbReference>
<comment type="subcellular location">
    <subcellularLocation>
        <location evidence="1">Membrane</location>
        <topology evidence="1">Multi-pass membrane protein</topology>
    </subcellularLocation>
</comment>
<gene>
    <name evidence="8" type="primary">LOC107803708</name>
</gene>
<evidence type="ECO:0000313" key="8">
    <source>
        <dbReference type="RefSeq" id="XP_016482960.1"/>
    </source>
</evidence>
<feature type="transmembrane region" description="Helical" evidence="6">
    <location>
        <begin position="186"/>
        <end position="208"/>
    </location>
</feature>
<dbReference type="SUPFAM" id="SSF81345">
    <property type="entry name" value="ABC transporter involved in vitamin B12 uptake, BtuC"/>
    <property type="match status" value="1"/>
</dbReference>
<dbReference type="STRING" id="4097.A0A1S4B1Z8"/>
<evidence type="ECO:0000256" key="2">
    <source>
        <dbReference type="ARBA" id="ARBA00022692"/>
    </source>
</evidence>
<feature type="region of interest" description="Disordered" evidence="5">
    <location>
        <begin position="1"/>
        <end position="29"/>
    </location>
</feature>
<dbReference type="PANTHER" id="PTHR11814">
    <property type="entry name" value="SULFATE TRANSPORTER"/>
    <property type="match status" value="1"/>
</dbReference>
<dbReference type="InterPro" id="IPR037294">
    <property type="entry name" value="ABC_BtuC-like"/>
</dbReference>
<evidence type="ECO:0000256" key="6">
    <source>
        <dbReference type="SAM" id="Phobius"/>
    </source>
</evidence>
<organism evidence="8">
    <name type="scientific">Nicotiana tabacum</name>
    <name type="common">Common tobacco</name>
    <dbReference type="NCBI Taxonomy" id="4097"/>
    <lineage>
        <taxon>Eukaryota</taxon>
        <taxon>Viridiplantae</taxon>
        <taxon>Streptophyta</taxon>
        <taxon>Embryophyta</taxon>
        <taxon>Tracheophyta</taxon>
        <taxon>Spermatophyta</taxon>
        <taxon>Magnoliopsida</taxon>
        <taxon>eudicotyledons</taxon>
        <taxon>Gunneridae</taxon>
        <taxon>Pentapetalae</taxon>
        <taxon>asterids</taxon>
        <taxon>lamiids</taxon>
        <taxon>Solanales</taxon>
        <taxon>Solanaceae</taxon>
        <taxon>Nicotianoideae</taxon>
        <taxon>Nicotianeae</taxon>
        <taxon>Nicotiana</taxon>
    </lineage>
</organism>
<feature type="transmembrane region" description="Helical" evidence="6">
    <location>
        <begin position="220"/>
        <end position="238"/>
    </location>
</feature>
<reference evidence="8" key="1">
    <citation type="submission" date="2025-08" db="UniProtKB">
        <authorList>
            <consortium name="RefSeq"/>
        </authorList>
    </citation>
    <scope>IDENTIFICATION</scope>
</reference>
<evidence type="ECO:0000256" key="5">
    <source>
        <dbReference type="SAM" id="MobiDB-lite"/>
    </source>
</evidence>
<accession>A0A1S4B1Z8</accession>
<dbReference type="InterPro" id="IPR001902">
    <property type="entry name" value="SLC26A/SulP_fam"/>
</dbReference>
<feature type="transmembrane region" description="Helical" evidence="6">
    <location>
        <begin position="270"/>
        <end position="289"/>
    </location>
</feature>
<feature type="compositionally biased region" description="Polar residues" evidence="5">
    <location>
        <begin position="12"/>
        <end position="29"/>
    </location>
</feature>
<dbReference type="GO" id="GO:0005886">
    <property type="term" value="C:plasma membrane"/>
    <property type="evidence" value="ECO:0000318"/>
    <property type="project" value="GO_Central"/>
</dbReference>
<dbReference type="AlphaFoldDB" id="A0A1S4B1Z8"/>
<proteinExistence type="predicted"/>
<keyword evidence="3 6" id="KW-1133">Transmembrane helix</keyword>
<evidence type="ECO:0000256" key="1">
    <source>
        <dbReference type="ARBA" id="ARBA00004141"/>
    </source>
</evidence>
<dbReference type="Pfam" id="PF00916">
    <property type="entry name" value="Sulfate_transp"/>
    <property type="match status" value="1"/>
</dbReference>
<dbReference type="InterPro" id="IPR011547">
    <property type="entry name" value="SLC26A/SulP_dom"/>
</dbReference>
<dbReference type="KEGG" id="nta:107803708"/>
<keyword evidence="2 6" id="KW-0812">Transmembrane</keyword>
<dbReference type="OrthoDB" id="288203at2759"/>
<feature type="domain" description="SLC26A/SulP transporter" evidence="7">
    <location>
        <begin position="106"/>
        <end position="409"/>
    </location>
</feature>
<evidence type="ECO:0000256" key="4">
    <source>
        <dbReference type="ARBA" id="ARBA00023136"/>
    </source>
</evidence>
<protein>
    <submittedName>
        <fullName evidence="8">Sulfate transporter 2.1</fullName>
    </submittedName>
</protein>
<name>A0A1S4B1Z8_TOBAC</name>
<dbReference type="OMA" id="ASERRCD"/>
<evidence type="ECO:0000256" key="3">
    <source>
        <dbReference type="ARBA" id="ARBA00022989"/>
    </source>
</evidence>
<evidence type="ECO:0000259" key="7">
    <source>
        <dbReference type="Pfam" id="PF00916"/>
    </source>
</evidence>
<feature type="compositionally biased region" description="Basic and acidic residues" evidence="5">
    <location>
        <begin position="1"/>
        <end position="11"/>
    </location>
</feature>
<dbReference type="GO" id="GO:0022857">
    <property type="term" value="F:transmembrane transporter activity"/>
    <property type="evidence" value="ECO:0000318"/>
    <property type="project" value="GO_Central"/>
</dbReference>
<feature type="transmembrane region" description="Helical" evidence="6">
    <location>
        <begin position="356"/>
        <end position="376"/>
    </location>
</feature>
<feature type="transmembrane region" description="Helical" evidence="6">
    <location>
        <begin position="158"/>
        <end position="174"/>
    </location>
</feature>